<dbReference type="Proteomes" id="UP000425960">
    <property type="component" value="Chromosome"/>
</dbReference>
<accession>A0A5K8A056</accession>
<evidence type="ECO:0000313" key="3">
    <source>
        <dbReference type="Proteomes" id="UP000425960"/>
    </source>
</evidence>
<dbReference type="EMBL" id="AP021876">
    <property type="protein sequence ID" value="BBO85892.1"/>
    <property type="molecule type" value="Genomic_DNA"/>
</dbReference>
<feature type="region of interest" description="Disordered" evidence="1">
    <location>
        <begin position="1"/>
        <end position="24"/>
    </location>
</feature>
<sequence>MTSMKTSKQKGTEPSLNKKMVEGEDVPFGPPPVEYNYRCPHCQHEMKVNEAIIDVEIAIAEFEGRNVRGFMLVLGCPNCNREAMKFAAD</sequence>
<evidence type="ECO:0000313" key="2">
    <source>
        <dbReference type="EMBL" id="BBO85892.1"/>
    </source>
</evidence>
<gene>
    <name evidence="2" type="ORF">DSCO28_64580</name>
</gene>
<name>A0A5K8A056_9BACT</name>
<protein>
    <submittedName>
        <fullName evidence="2">Uncharacterized protein</fullName>
    </submittedName>
</protein>
<organism evidence="2 3">
    <name type="scientific">Desulfosarcina ovata subsp. sediminis</name>
    <dbReference type="NCBI Taxonomy" id="885957"/>
    <lineage>
        <taxon>Bacteria</taxon>
        <taxon>Pseudomonadati</taxon>
        <taxon>Thermodesulfobacteriota</taxon>
        <taxon>Desulfobacteria</taxon>
        <taxon>Desulfobacterales</taxon>
        <taxon>Desulfosarcinaceae</taxon>
        <taxon>Desulfosarcina</taxon>
    </lineage>
</organism>
<reference evidence="2 3" key="1">
    <citation type="submission" date="2019-11" db="EMBL/GenBank/DDBJ databases">
        <title>Comparative genomics of hydrocarbon-degrading Desulfosarcina strains.</title>
        <authorList>
            <person name="Watanabe M."/>
            <person name="Kojima H."/>
            <person name="Fukui M."/>
        </authorList>
    </citation>
    <scope>NUCLEOTIDE SEQUENCE [LARGE SCALE GENOMIC DNA]</scope>
    <source>
        <strain evidence="2 3">28bB2T</strain>
    </source>
</reference>
<dbReference type="AlphaFoldDB" id="A0A5K8A056"/>
<dbReference type="KEGG" id="dov:DSCO28_64580"/>
<evidence type="ECO:0000256" key="1">
    <source>
        <dbReference type="SAM" id="MobiDB-lite"/>
    </source>
</evidence>
<proteinExistence type="predicted"/>
<dbReference type="RefSeq" id="WP_231713988.1">
    <property type="nucleotide sequence ID" value="NZ_AP021876.1"/>
</dbReference>